<dbReference type="PANTHER" id="PTHR45458">
    <property type="entry name" value="SHORT-CHAIN DEHYDROGENASE/REDUCTASE SDR"/>
    <property type="match status" value="1"/>
</dbReference>
<evidence type="ECO:0000313" key="2">
    <source>
        <dbReference type="EMBL" id="NIA72142.1"/>
    </source>
</evidence>
<dbReference type="InterPro" id="IPR052184">
    <property type="entry name" value="SDR_enzymes"/>
</dbReference>
<dbReference type="PRINTS" id="PR00080">
    <property type="entry name" value="SDRFAMILY"/>
</dbReference>
<reference evidence="2" key="1">
    <citation type="submission" date="2020-03" db="EMBL/GenBank/DDBJ databases">
        <title>Genome of Pelagibius litoralis DSM 21314T.</title>
        <authorList>
            <person name="Wang G."/>
        </authorList>
    </citation>
    <scope>NUCLEOTIDE SEQUENCE</scope>
    <source>
        <strain evidence="2">DSM 21314</strain>
    </source>
</reference>
<sequence>MPNVLITGANRGLGLEFVRSFAADGWRVHACARNIEKAKKVKALSGDVICHKLDVTNGLKVASLARELADEPLDLLINNAGVYGPRTGFGETDYEEWASVLQVNTMAPLRVVERFVGVLEKSAGKTIVNISSRMGSIASNSSGSSYIYRSSKAALNMVTRGLSVDLGPKGFTVISFHPGWVQTDMGGESADIPAEDSIAGMRKVIAGLTPEDNGKFFNYDGSEIDW</sequence>
<dbReference type="Gene3D" id="3.40.50.720">
    <property type="entry name" value="NAD(P)-binding Rossmann-like Domain"/>
    <property type="match status" value="1"/>
</dbReference>
<evidence type="ECO:0000313" key="3">
    <source>
        <dbReference type="Proteomes" id="UP000761264"/>
    </source>
</evidence>
<comment type="similarity">
    <text evidence="1">Belongs to the short-chain dehydrogenases/reductases (SDR) family.</text>
</comment>
<name>A0A967F352_9PROT</name>
<organism evidence="2 3">
    <name type="scientific">Pelagibius litoralis</name>
    <dbReference type="NCBI Taxonomy" id="374515"/>
    <lineage>
        <taxon>Bacteria</taxon>
        <taxon>Pseudomonadati</taxon>
        <taxon>Pseudomonadota</taxon>
        <taxon>Alphaproteobacteria</taxon>
        <taxon>Rhodospirillales</taxon>
        <taxon>Rhodovibrionaceae</taxon>
        <taxon>Pelagibius</taxon>
    </lineage>
</organism>
<comment type="caution">
    <text evidence="2">The sequence shown here is derived from an EMBL/GenBank/DDBJ whole genome shotgun (WGS) entry which is preliminary data.</text>
</comment>
<dbReference type="RefSeq" id="WP_167230962.1">
    <property type="nucleotide sequence ID" value="NZ_JAAQPH010000033.1"/>
</dbReference>
<gene>
    <name evidence="2" type="ORF">HBA54_26485</name>
</gene>
<dbReference type="Proteomes" id="UP000761264">
    <property type="component" value="Unassembled WGS sequence"/>
</dbReference>
<dbReference type="PANTHER" id="PTHR45458:SF1">
    <property type="entry name" value="SHORT CHAIN DEHYDROGENASE"/>
    <property type="match status" value="1"/>
</dbReference>
<keyword evidence="3" id="KW-1185">Reference proteome</keyword>
<dbReference type="PRINTS" id="PR00081">
    <property type="entry name" value="GDHRDH"/>
</dbReference>
<accession>A0A967F352</accession>
<dbReference type="AlphaFoldDB" id="A0A967F352"/>
<dbReference type="InterPro" id="IPR036291">
    <property type="entry name" value="NAD(P)-bd_dom_sf"/>
</dbReference>
<dbReference type="SUPFAM" id="SSF51735">
    <property type="entry name" value="NAD(P)-binding Rossmann-fold domains"/>
    <property type="match status" value="1"/>
</dbReference>
<evidence type="ECO:0000256" key="1">
    <source>
        <dbReference type="RuleBase" id="RU000363"/>
    </source>
</evidence>
<dbReference type="GO" id="GO:0016616">
    <property type="term" value="F:oxidoreductase activity, acting on the CH-OH group of donors, NAD or NADP as acceptor"/>
    <property type="evidence" value="ECO:0007669"/>
    <property type="project" value="TreeGrafter"/>
</dbReference>
<dbReference type="InterPro" id="IPR002347">
    <property type="entry name" value="SDR_fam"/>
</dbReference>
<dbReference type="Pfam" id="PF00106">
    <property type="entry name" value="adh_short"/>
    <property type="match status" value="1"/>
</dbReference>
<protein>
    <submittedName>
        <fullName evidence="2">SDR family oxidoreductase</fullName>
    </submittedName>
</protein>
<proteinExistence type="inferred from homology"/>
<dbReference type="EMBL" id="JAAQPH010000033">
    <property type="protein sequence ID" value="NIA72142.1"/>
    <property type="molecule type" value="Genomic_DNA"/>
</dbReference>
<dbReference type="CDD" id="cd05325">
    <property type="entry name" value="carb_red_sniffer_like_SDR_c"/>
    <property type="match status" value="1"/>
</dbReference>